<keyword evidence="3" id="KW-1185">Reference proteome</keyword>
<organism evidence="2 3">
    <name type="scientific">Halomonas llamarensis</name>
    <dbReference type="NCBI Taxonomy" id="2945104"/>
    <lineage>
        <taxon>Bacteria</taxon>
        <taxon>Pseudomonadati</taxon>
        <taxon>Pseudomonadota</taxon>
        <taxon>Gammaproteobacteria</taxon>
        <taxon>Oceanospirillales</taxon>
        <taxon>Halomonadaceae</taxon>
        <taxon>Halomonas</taxon>
    </lineage>
</organism>
<gene>
    <name evidence="2" type="ORF">M8006_15410</name>
</gene>
<dbReference type="PANTHER" id="PTHR42957">
    <property type="entry name" value="HELICASE MJ1565-RELATED"/>
    <property type="match status" value="1"/>
</dbReference>
<dbReference type="CDD" id="cd01127">
    <property type="entry name" value="TrwB_TraG_TraD_VirD4"/>
    <property type="match status" value="1"/>
</dbReference>
<evidence type="ECO:0000313" key="3">
    <source>
        <dbReference type="Proteomes" id="UP001165308"/>
    </source>
</evidence>
<sequence length="587" mass="66114">MTDSINAEVISVYPDKVKVAVDDLNSFRLAEEHLKVGSYLRIADCDDVVLVAVIDSFAIEVKDNGDRKYIIEASPLGVIKNGIFSRGGDSIAIPPKKVEPAKISEIEQIYTYGLADKEKFDFSELSHNSGVRVPVDGDKFFNKHIGIVGSTGSGKSHTIATILQKAVSQKCNAYDGLNNSHIIVFDIHAEYPSAFPFSNKLNVDDIVLPYWLLNSEELEELFLDSGDNNNYNQSSVLRSVITQNKKKHNPSVDKIFYDSPLKFDIDEVLNCLINLKNETKNSKAIDRYMIAGEEGDSENSSTTAESGVYLSNEDKLNKYFSDIYEFRPTKNSNVTKGDYADGTLDKFVSRFVSKYKQDRLKFLFGKASKEISFEDAIKQFLGYTKEQESNVTIIDLSGIPFEVLSITVSLISRMLFDFGYNYKRYASNKAENQHDIPILLVLEEAHKYVPKSDLARFKASKNSIERIAKEGRKYGVTLLLASQRPSEISETIFSQCSNFVAMRLTNPDDQNYVRRILPDTFGNLTSNLSSLQTGEALLMGDAAILPSLVKIDKTHMPPSSNDIPYLKLWKNEWSQLDFEKFIENWKS</sequence>
<dbReference type="EMBL" id="JAMJPJ010000035">
    <property type="protein sequence ID" value="MCL7931346.1"/>
    <property type="molecule type" value="Genomic_DNA"/>
</dbReference>
<keyword evidence="2" id="KW-0067">ATP-binding</keyword>
<name>A0ABT0SUE6_9GAMM</name>
<keyword evidence="2" id="KW-0547">Nucleotide-binding</keyword>
<dbReference type="InterPro" id="IPR027417">
    <property type="entry name" value="P-loop_NTPase"/>
</dbReference>
<dbReference type="GO" id="GO:0005524">
    <property type="term" value="F:ATP binding"/>
    <property type="evidence" value="ECO:0007669"/>
    <property type="project" value="UniProtKB-KW"/>
</dbReference>
<evidence type="ECO:0000259" key="1">
    <source>
        <dbReference type="Pfam" id="PF01935"/>
    </source>
</evidence>
<dbReference type="PANTHER" id="PTHR42957:SF1">
    <property type="entry name" value="HELICASE MJ1565-RELATED"/>
    <property type="match status" value="1"/>
</dbReference>
<accession>A0ABT0SUE6</accession>
<feature type="domain" description="Helicase HerA central" evidence="1">
    <location>
        <begin position="124"/>
        <end position="414"/>
    </location>
</feature>
<dbReference type="Gene3D" id="3.40.50.300">
    <property type="entry name" value="P-loop containing nucleotide triphosphate hydrolases"/>
    <property type="match status" value="2"/>
</dbReference>
<dbReference type="Pfam" id="PF01935">
    <property type="entry name" value="DUF87"/>
    <property type="match status" value="1"/>
</dbReference>
<dbReference type="InterPro" id="IPR002789">
    <property type="entry name" value="HerA_central"/>
</dbReference>
<dbReference type="Proteomes" id="UP001165308">
    <property type="component" value="Unassembled WGS sequence"/>
</dbReference>
<dbReference type="SUPFAM" id="SSF52540">
    <property type="entry name" value="P-loop containing nucleoside triphosphate hydrolases"/>
    <property type="match status" value="1"/>
</dbReference>
<evidence type="ECO:0000313" key="2">
    <source>
        <dbReference type="EMBL" id="MCL7931346.1"/>
    </source>
</evidence>
<dbReference type="NCBIfam" id="NF042944">
    <property type="entry name" value="HerA_antiphage_2"/>
    <property type="match status" value="1"/>
</dbReference>
<dbReference type="RefSeq" id="WP_250083713.1">
    <property type="nucleotide sequence ID" value="NZ_JAMJPJ010000035.1"/>
</dbReference>
<dbReference type="InterPro" id="IPR008571">
    <property type="entry name" value="HerA-like"/>
</dbReference>
<reference evidence="2" key="1">
    <citation type="submission" date="2022-05" db="EMBL/GenBank/DDBJ databases">
        <title>Halomonas geminus sp. nov. and Halomonas llamarensis sp. nov. isolated from high-altitude salars of the Atacama Desert.</title>
        <authorList>
            <person name="Hintersatz C."/>
            <person name="Rojas L.A."/>
            <person name="Wei T.-S."/>
            <person name="Kutschke S."/>
            <person name="Lehmann F."/>
            <person name="Jain R."/>
            <person name="Pollmann K."/>
        </authorList>
    </citation>
    <scope>NUCLEOTIDE SEQUENCE</scope>
    <source>
        <strain evidence="2">ATCHA</strain>
    </source>
</reference>
<comment type="caution">
    <text evidence="2">The sequence shown here is derived from an EMBL/GenBank/DDBJ whole genome shotgun (WGS) entry which is preliminary data.</text>
</comment>
<proteinExistence type="predicted"/>
<protein>
    <submittedName>
        <fullName evidence="2">ATP-binding protein</fullName>
    </submittedName>
</protein>